<organism evidence="1">
    <name type="scientific">Podoviridae sp. ct8mF2</name>
    <dbReference type="NCBI Taxonomy" id="2825224"/>
    <lineage>
        <taxon>Viruses</taxon>
        <taxon>Duplodnaviria</taxon>
        <taxon>Heunggongvirae</taxon>
        <taxon>Uroviricota</taxon>
        <taxon>Caudoviricetes</taxon>
    </lineage>
</organism>
<reference evidence="1" key="1">
    <citation type="journal article" date="2021" name="Proc. Natl. Acad. Sci. U.S.A.">
        <title>A Catalog of Tens of Thousands of Viruses from Human Metagenomes Reveals Hidden Associations with Chronic Diseases.</title>
        <authorList>
            <person name="Tisza M.J."/>
            <person name="Buck C.B."/>
        </authorList>
    </citation>
    <scope>NUCLEOTIDE SEQUENCE</scope>
    <source>
        <strain evidence="1">Ct8mF2</strain>
    </source>
</reference>
<evidence type="ECO:0000313" key="1">
    <source>
        <dbReference type="EMBL" id="DAE07732.1"/>
    </source>
</evidence>
<proteinExistence type="predicted"/>
<dbReference type="EMBL" id="BK015454">
    <property type="protein sequence ID" value="DAE07732.1"/>
    <property type="molecule type" value="Genomic_DNA"/>
</dbReference>
<accession>A0A8S5PND9</accession>
<protein>
    <submittedName>
        <fullName evidence="1">Uncharacterized protein</fullName>
    </submittedName>
</protein>
<sequence length="36" mass="4072">MVLVINTSYTKIITARNFKCNTSGNYVLYKTSSNII</sequence>
<name>A0A8S5PND9_9CAUD</name>